<dbReference type="Proteomes" id="UP000541444">
    <property type="component" value="Unassembled WGS sequence"/>
</dbReference>
<feature type="chain" id="PRO_5029680066" description="J domain-containing protein" evidence="4">
    <location>
        <begin position="24"/>
        <end position="260"/>
    </location>
</feature>
<feature type="signal peptide" evidence="4">
    <location>
        <begin position="1"/>
        <end position="23"/>
    </location>
</feature>
<keyword evidence="7" id="KW-1185">Reference proteome</keyword>
<dbReference type="EMBL" id="JACGCM010001289">
    <property type="protein sequence ID" value="KAF6156993.1"/>
    <property type="molecule type" value="Genomic_DNA"/>
</dbReference>
<comment type="subcellular location">
    <subcellularLocation>
        <location evidence="1">Endoplasmic reticulum</location>
    </subcellularLocation>
</comment>
<dbReference type="PANTHER" id="PTHR43888">
    <property type="entry name" value="DNAJ-LIKE-2, ISOFORM A-RELATED"/>
    <property type="match status" value="1"/>
</dbReference>
<organism evidence="6 7">
    <name type="scientific">Kingdonia uniflora</name>
    <dbReference type="NCBI Taxonomy" id="39325"/>
    <lineage>
        <taxon>Eukaryota</taxon>
        <taxon>Viridiplantae</taxon>
        <taxon>Streptophyta</taxon>
        <taxon>Embryophyta</taxon>
        <taxon>Tracheophyta</taxon>
        <taxon>Spermatophyta</taxon>
        <taxon>Magnoliopsida</taxon>
        <taxon>Ranunculales</taxon>
        <taxon>Circaeasteraceae</taxon>
        <taxon>Kingdonia</taxon>
    </lineage>
</organism>
<dbReference type="SUPFAM" id="SSF46565">
    <property type="entry name" value="Chaperone J-domain"/>
    <property type="match status" value="1"/>
</dbReference>
<evidence type="ECO:0000259" key="5">
    <source>
        <dbReference type="PROSITE" id="PS50076"/>
    </source>
</evidence>
<dbReference type="Gene3D" id="1.10.287.110">
    <property type="entry name" value="DnaJ domain"/>
    <property type="match status" value="1"/>
</dbReference>
<gene>
    <name evidence="6" type="ORF">GIB67_039754</name>
</gene>
<dbReference type="InterPro" id="IPR018253">
    <property type="entry name" value="DnaJ_domain_CS"/>
</dbReference>
<dbReference type="FunFam" id="1.10.287.110:FF:000062">
    <property type="entry name" value="DnaJ protein ERDJ3B"/>
    <property type="match status" value="1"/>
</dbReference>
<keyword evidence="3" id="KW-0143">Chaperone</keyword>
<dbReference type="AlphaFoldDB" id="A0A7J7MQ32"/>
<dbReference type="OrthoDB" id="10250354at2759"/>
<evidence type="ECO:0000256" key="1">
    <source>
        <dbReference type="ARBA" id="ARBA00004240"/>
    </source>
</evidence>
<evidence type="ECO:0000256" key="3">
    <source>
        <dbReference type="ARBA" id="ARBA00023186"/>
    </source>
</evidence>
<dbReference type="GO" id="GO:0006457">
    <property type="term" value="P:protein folding"/>
    <property type="evidence" value="ECO:0007669"/>
    <property type="project" value="InterPro"/>
</dbReference>
<keyword evidence="4" id="KW-0732">Signal</keyword>
<dbReference type="GO" id="GO:0030544">
    <property type="term" value="F:Hsp70 protein binding"/>
    <property type="evidence" value="ECO:0007669"/>
    <property type="project" value="InterPro"/>
</dbReference>
<dbReference type="PRINTS" id="PR00625">
    <property type="entry name" value="JDOMAIN"/>
</dbReference>
<dbReference type="SMART" id="SM00271">
    <property type="entry name" value="DnaJ"/>
    <property type="match status" value="1"/>
</dbReference>
<dbReference type="InterPro" id="IPR044713">
    <property type="entry name" value="DNJA1/2-like"/>
</dbReference>
<dbReference type="InterPro" id="IPR036869">
    <property type="entry name" value="J_dom_sf"/>
</dbReference>
<dbReference type="PROSITE" id="PS50076">
    <property type="entry name" value="DNAJ_2"/>
    <property type="match status" value="1"/>
</dbReference>
<evidence type="ECO:0000256" key="4">
    <source>
        <dbReference type="SAM" id="SignalP"/>
    </source>
</evidence>
<protein>
    <recommendedName>
        <fullName evidence="5">J domain-containing protein</fullName>
    </recommendedName>
</protein>
<proteinExistence type="predicted"/>
<reference evidence="6 7" key="1">
    <citation type="journal article" date="2020" name="IScience">
        <title>Genome Sequencing of the Endangered Kingdonia uniflora (Circaeasteraceae, Ranunculales) Reveals Potential Mechanisms of Evolutionary Specialization.</title>
        <authorList>
            <person name="Sun Y."/>
            <person name="Deng T."/>
            <person name="Zhang A."/>
            <person name="Moore M.J."/>
            <person name="Landis J.B."/>
            <person name="Lin N."/>
            <person name="Zhang H."/>
            <person name="Zhang X."/>
            <person name="Huang J."/>
            <person name="Zhang X."/>
            <person name="Sun H."/>
            <person name="Wang H."/>
        </authorList>
    </citation>
    <scope>NUCLEOTIDE SEQUENCE [LARGE SCALE GENOMIC DNA]</scope>
    <source>
        <strain evidence="6">TB1705</strain>
        <tissue evidence="6">Leaf</tissue>
    </source>
</reference>
<name>A0A7J7MQ32_9MAGN</name>
<evidence type="ECO:0000313" key="7">
    <source>
        <dbReference type="Proteomes" id="UP000541444"/>
    </source>
</evidence>
<keyword evidence="2" id="KW-0256">Endoplasmic reticulum</keyword>
<sequence length="260" mass="29398">MSIQRMRLLFFAFFLSYVVTALGGKSYYDILQISKGASEDQIKRAYRKLALKYHPDKNQGNEEANKKFTEISNAYEVLSDQEKRGIYDKYGEEGLKQHAAGGGRGGGGMNIQDIFSKWSPAANLGGFFPLVGRIKTPKLTYSFRIRRVSDRFDFQFEKSFDLIEDCSIYSLSWLCCTPKDPVISFNPQMISKSLIGCTKNLKKYLLRVKALKPCSFSRVFARDSTNATTVKNSDLNIFKQHTSKHNISSALIIQATEDAS</sequence>
<evidence type="ECO:0000313" key="6">
    <source>
        <dbReference type="EMBL" id="KAF6156993.1"/>
    </source>
</evidence>
<dbReference type="Pfam" id="PF00226">
    <property type="entry name" value="DnaJ"/>
    <property type="match status" value="1"/>
</dbReference>
<comment type="caution">
    <text evidence="6">The sequence shown here is derived from an EMBL/GenBank/DDBJ whole genome shotgun (WGS) entry which is preliminary data.</text>
</comment>
<dbReference type="PROSITE" id="PS00636">
    <property type="entry name" value="DNAJ_1"/>
    <property type="match status" value="1"/>
</dbReference>
<accession>A0A7J7MQ32</accession>
<dbReference type="CDD" id="cd06257">
    <property type="entry name" value="DnaJ"/>
    <property type="match status" value="1"/>
</dbReference>
<dbReference type="InterPro" id="IPR001623">
    <property type="entry name" value="DnaJ_domain"/>
</dbReference>
<evidence type="ECO:0000256" key="2">
    <source>
        <dbReference type="ARBA" id="ARBA00022824"/>
    </source>
</evidence>
<dbReference type="GO" id="GO:0005783">
    <property type="term" value="C:endoplasmic reticulum"/>
    <property type="evidence" value="ECO:0007669"/>
    <property type="project" value="UniProtKB-SubCell"/>
</dbReference>
<feature type="domain" description="J" evidence="5">
    <location>
        <begin position="26"/>
        <end position="91"/>
    </location>
</feature>